<proteinExistence type="predicted"/>
<evidence type="ECO:0000313" key="2">
    <source>
        <dbReference type="EMBL" id="MDZ8117857.1"/>
    </source>
</evidence>
<gene>
    <name evidence="2" type="ORF">P9H32_04395</name>
</gene>
<dbReference type="Proteomes" id="UP001290861">
    <property type="component" value="Unassembled WGS sequence"/>
</dbReference>
<keyword evidence="1" id="KW-0472">Membrane</keyword>
<protein>
    <submittedName>
        <fullName evidence="2">Prepilin-type N-terminal cleavage/methylation domain-containing protein</fullName>
    </submittedName>
</protein>
<keyword evidence="3" id="KW-1185">Reference proteome</keyword>
<sequence>MNAATIHLNKYRKGFTLLELLVALTLLVIAMSIAFQAFSGTVRGWKRGIEVIDGIKHGDFAMQQIKSALNSTIYFFNPRKTYAFTFEKDSSGGLPADSISFVTSSGAMMPYDSPFARGPHRLRLFIDEEFGAPALFATALPAVPDVEDEESEFEAEPILVSTAVQGLEILVWDFENEEWTEEWEKENAVPERIQITIYVASDDEDEDPIPFMRVLEIPVAESVQDKLTGPSLK</sequence>
<feature type="transmembrane region" description="Helical" evidence="1">
    <location>
        <begin position="20"/>
        <end position="38"/>
    </location>
</feature>
<reference evidence="2 3" key="1">
    <citation type="journal article" date="2024" name="Appl. Environ. Microbiol.">
        <title>Pontiella agarivorans sp. nov., a novel marine anaerobic bacterium capable of degrading macroalgal polysaccharides and fixing nitrogen.</title>
        <authorList>
            <person name="Liu N."/>
            <person name="Kivenson V."/>
            <person name="Peng X."/>
            <person name="Cui Z."/>
            <person name="Lankiewicz T.S."/>
            <person name="Gosselin K.M."/>
            <person name="English C.J."/>
            <person name="Blair E.M."/>
            <person name="O'Malley M.A."/>
            <person name="Valentine D.L."/>
        </authorList>
    </citation>
    <scope>NUCLEOTIDE SEQUENCE [LARGE SCALE GENOMIC DNA]</scope>
    <source>
        <strain evidence="2 3">NLcol2</strain>
    </source>
</reference>
<keyword evidence="1" id="KW-1133">Transmembrane helix</keyword>
<dbReference type="NCBIfam" id="TIGR02532">
    <property type="entry name" value="IV_pilin_GFxxxE"/>
    <property type="match status" value="1"/>
</dbReference>
<evidence type="ECO:0000256" key="1">
    <source>
        <dbReference type="SAM" id="Phobius"/>
    </source>
</evidence>
<organism evidence="2 3">
    <name type="scientific">Pontiella agarivorans</name>
    <dbReference type="NCBI Taxonomy" id="3038953"/>
    <lineage>
        <taxon>Bacteria</taxon>
        <taxon>Pseudomonadati</taxon>
        <taxon>Kiritimatiellota</taxon>
        <taxon>Kiritimatiellia</taxon>
        <taxon>Kiritimatiellales</taxon>
        <taxon>Pontiellaceae</taxon>
        <taxon>Pontiella</taxon>
    </lineage>
</organism>
<dbReference type="PROSITE" id="PS00409">
    <property type="entry name" value="PROKAR_NTER_METHYL"/>
    <property type="match status" value="1"/>
</dbReference>
<name>A0ABU5MUP9_9BACT</name>
<keyword evidence="1" id="KW-0812">Transmembrane</keyword>
<evidence type="ECO:0000313" key="3">
    <source>
        <dbReference type="Proteomes" id="UP001290861"/>
    </source>
</evidence>
<comment type="caution">
    <text evidence="2">The sequence shown here is derived from an EMBL/GenBank/DDBJ whole genome shotgun (WGS) entry which is preliminary data.</text>
</comment>
<dbReference type="EMBL" id="JARVCO010000006">
    <property type="protein sequence ID" value="MDZ8117857.1"/>
    <property type="molecule type" value="Genomic_DNA"/>
</dbReference>
<dbReference type="InterPro" id="IPR012902">
    <property type="entry name" value="N_methyl_site"/>
</dbReference>
<accession>A0ABU5MUP9</accession>
<dbReference type="RefSeq" id="WP_322607659.1">
    <property type="nucleotide sequence ID" value="NZ_JARVCO010000006.1"/>
</dbReference>
<dbReference type="Pfam" id="PF07963">
    <property type="entry name" value="N_methyl"/>
    <property type="match status" value="1"/>
</dbReference>